<sequence length="205" mass="23190">MFLCARSSRGAATVHYYSRLWPGCDQQFTWRPPSSVCACVRRNMCDPICLLACGLRDRWVCWKWKLAGYPWHRLDEAAATRGPCGKIRGDTSQSTAGPHTCGQCKRGQRELFGVVVPHVFSCGGASRARRRGAGEGVHLLFWHSVALLFFIPYRFPLEGALLVCYRCGCEVCASDRWDGQTILLSFSFFDLYRHMVTSSRDRIVL</sequence>
<dbReference type="EMBL" id="HE575324">
    <property type="protein sequence ID" value="CCC96088.1"/>
    <property type="molecule type" value="Genomic_DNA"/>
</dbReference>
<organism evidence="1">
    <name type="scientific">Trypanosoma congolense (strain IL3000)</name>
    <dbReference type="NCBI Taxonomy" id="1068625"/>
    <lineage>
        <taxon>Eukaryota</taxon>
        <taxon>Discoba</taxon>
        <taxon>Euglenozoa</taxon>
        <taxon>Kinetoplastea</taxon>
        <taxon>Metakinetoplastina</taxon>
        <taxon>Trypanosomatida</taxon>
        <taxon>Trypanosomatidae</taxon>
        <taxon>Trypanosoma</taxon>
        <taxon>Nannomonas</taxon>
    </lineage>
</organism>
<protein>
    <submittedName>
        <fullName evidence="1">Uncharacterized protein TCIL3000_11_15980</fullName>
    </submittedName>
</protein>
<dbReference type="VEuPathDB" id="TriTrypDB:TcIL3000.11.15980"/>
<reference evidence="1" key="1">
    <citation type="journal article" date="2012" name="Proc. Natl. Acad. Sci. U.S.A.">
        <title>Antigenic diversity is generated by distinct evolutionary mechanisms in African trypanosome species.</title>
        <authorList>
            <person name="Jackson A.P."/>
            <person name="Berry A."/>
            <person name="Aslett M."/>
            <person name="Allison H.C."/>
            <person name="Burton P."/>
            <person name="Vavrova-Anderson J."/>
            <person name="Brown R."/>
            <person name="Browne H."/>
            <person name="Corton N."/>
            <person name="Hauser H."/>
            <person name="Gamble J."/>
            <person name="Gilderthorp R."/>
            <person name="Marcello L."/>
            <person name="McQuillan J."/>
            <person name="Otto T.D."/>
            <person name="Quail M.A."/>
            <person name="Sanders M.J."/>
            <person name="van Tonder A."/>
            <person name="Ginger M.L."/>
            <person name="Field M.C."/>
            <person name="Barry J.D."/>
            <person name="Hertz-Fowler C."/>
            <person name="Berriman M."/>
        </authorList>
    </citation>
    <scope>NUCLEOTIDE SEQUENCE</scope>
    <source>
        <strain evidence="1">IL3000</strain>
    </source>
</reference>
<proteinExistence type="predicted"/>
<dbReference type="AlphaFoldDB" id="G0V365"/>
<evidence type="ECO:0000313" key="1">
    <source>
        <dbReference type="EMBL" id="CCC96088.1"/>
    </source>
</evidence>
<gene>
    <name evidence="1" type="ORF">TCIL3000_11_15980</name>
</gene>
<name>G0V365_TRYCI</name>
<accession>G0V365</accession>